<evidence type="ECO:0000259" key="13">
    <source>
        <dbReference type="PROSITE" id="PS51767"/>
    </source>
</evidence>
<dbReference type="SUPFAM" id="SSF50630">
    <property type="entry name" value="Acid proteases"/>
    <property type="match status" value="1"/>
</dbReference>
<feature type="region of interest" description="Disordered" evidence="11">
    <location>
        <begin position="490"/>
        <end position="518"/>
    </location>
</feature>
<feature type="domain" description="Peptidase A1" evidence="13">
    <location>
        <begin position="81"/>
        <end position="436"/>
    </location>
</feature>
<dbReference type="PROSITE" id="PS51767">
    <property type="entry name" value="PEPTIDASE_A1"/>
    <property type="match status" value="1"/>
</dbReference>
<dbReference type="PRINTS" id="PR00792">
    <property type="entry name" value="PEPSIN"/>
</dbReference>
<dbReference type="InterPro" id="IPR001461">
    <property type="entry name" value="Aspartic_peptidase_A1"/>
</dbReference>
<dbReference type="FunFam" id="2.40.70.10:FF:000011">
    <property type="entry name" value="Aspartic protease"/>
    <property type="match status" value="1"/>
</dbReference>
<evidence type="ECO:0000256" key="4">
    <source>
        <dbReference type="ARBA" id="ARBA00022729"/>
    </source>
</evidence>
<dbReference type="PANTHER" id="PTHR47965">
    <property type="entry name" value="ASPARTYL PROTEASE-RELATED"/>
    <property type="match status" value="1"/>
</dbReference>
<reference evidence="14" key="1">
    <citation type="submission" date="2014-02" db="EMBL/GenBank/DDBJ databases">
        <authorList>
            <person name="Genoscope - CEA"/>
        </authorList>
    </citation>
    <scope>NUCLEOTIDE SEQUENCE</scope>
    <source>
        <strain evidence="14">LS3</strain>
    </source>
</reference>
<evidence type="ECO:0000256" key="1">
    <source>
        <dbReference type="ARBA" id="ARBA00007447"/>
    </source>
</evidence>
<dbReference type="InterPro" id="IPR033876">
    <property type="entry name" value="SAP-like"/>
</dbReference>
<gene>
    <name evidence="14" type="ORF">GNLVRS02_ARAD1D23562g</name>
</gene>
<evidence type="ECO:0000256" key="3">
    <source>
        <dbReference type="ARBA" id="ARBA00022685"/>
    </source>
</evidence>
<keyword evidence="7" id="KW-0865">Zymogen</keyword>
<keyword evidence="6 10" id="KW-0378">Hydrolase</keyword>
<feature type="signal peptide" evidence="12">
    <location>
        <begin position="1"/>
        <end position="18"/>
    </location>
</feature>
<dbReference type="Pfam" id="PF00026">
    <property type="entry name" value="Asp"/>
    <property type="match status" value="1"/>
</dbReference>
<dbReference type="GO" id="GO:0005576">
    <property type="term" value="C:extracellular region"/>
    <property type="evidence" value="ECO:0007669"/>
    <property type="project" value="TreeGrafter"/>
</dbReference>
<comment type="similarity">
    <text evidence="1 10">Belongs to the peptidase A1 family.</text>
</comment>
<reference evidence="14" key="2">
    <citation type="submission" date="2014-06" db="EMBL/GenBank/DDBJ databases">
        <title>The complete genome of Blastobotrys (Arxula) adeninivorans LS3 - a yeast of biotechnological interest.</title>
        <authorList>
            <person name="Kunze G."/>
            <person name="Gaillardin C."/>
            <person name="Czernicka M."/>
            <person name="Durrens P."/>
            <person name="Martin T."/>
            <person name="Boer E."/>
            <person name="Gabaldon T."/>
            <person name="Cruz J."/>
            <person name="Talla E."/>
            <person name="Marck C."/>
            <person name="Goffeau A."/>
            <person name="Barbe V."/>
            <person name="Baret P."/>
            <person name="Baronian K."/>
            <person name="Beier S."/>
            <person name="Bleykasten C."/>
            <person name="Bode R."/>
            <person name="Casaregola S."/>
            <person name="Despons L."/>
            <person name="Fairhead C."/>
            <person name="Giersberg M."/>
            <person name="Gierski P."/>
            <person name="Hahnel U."/>
            <person name="Hartmann A."/>
            <person name="Jankowska D."/>
            <person name="Jubin C."/>
            <person name="Jung P."/>
            <person name="Lafontaine I."/>
            <person name="Leh-Louis V."/>
            <person name="Lemaire M."/>
            <person name="Marcet-Houben M."/>
            <person name="Mascher M."/>
            <person name="Morel G."/>
            <person name="Richard G.-F."/>
            <person name="Riechen J."/>
            <person name="Sacerdot C."/>
            <person name="Sarkar A."/>
            <person name="Savel G."/>
            <person name="Schacherer J."/>
            <person name="Sherman D."/>
            <person name="Straub M.-L."/>
            <person name="Stein N."/>
            <person name="Thierry A."/>
            <person name="Trautwein-Schult A."/>
            <person name="Westhof E."/>
            <person name="Worch S."/>
            <person name="Dujon B."/>
            <person name="Souciet J.-L."/>
            <person name="Wincker P."/>
            <person name="Scholz U."/>
            <person name="Neuveglise N."/>
        </authorList>
    </citation>
    <scope>NUCLEOTIDE SEQUENCE</scope>
    <source>
        <strain evidence="14">LS3</strain>
    </source>
</reference>
<evidence type="ECO:0000256" key="11">
    <source>
        <dbReference type="SAM" id="MobiDB-lite"/>
    </source>
</evidence>
<organism evidence="14">
    <name type="scientific">Blastobotrys adeninivorans</name>
    <name type="common">Yeast</name>
    <name type="synonym">Arxula adeninivorans</name>
    <dbReference type="NCBI Taxonomy" id="409370"/>
    <lineage>
        <taxon>Eukaryota</taxon>
        <taxon>Fungi</taxon>
        <taxon>Dikarya</taxon>
        <taxon>Ascomycota</taxon>
        <taxon>Saccharomycotina</taxon>
        <taxon>Dipodascomycetes</taxon>
        <taxon>Dipodascales</taxon>
        <taxon>Trichomonascaceae</taxon>
        <taxon>Blastobotrys</taxon>
    </lineage>
</organism>
<proteinExistence type="inferred from homology"/>
<sequence length="555" mass="60719">MKSTVIVLVCCLCTLTSGFFFNSTLSNSTITNSTNSSSLSNVVGLRFEVEKIPSPNVGQRNLGPRIIKTVQQPIINEQYYYRLDAGIGTPAQAVKLLIDTGSSDMWVLDANDPYCSANSINNDTYNATNEFDCTISGTFDPAKSKTFQRTPHEFYVKYGDNTFANGVFANDHFSMGDTVVTDLGFGIGTTANSSTGILGIGLPQNEATNFNNSKVASNGSFTYDNLPILLRNQGHIDRIAYSLYINQAGATEGHILFGGVDHSKYSGNLWKVPIKNLYESKHPDPPEFTVQVDDISVKSSRCAEKQSITSKPLVALLDSGTTLTYLPEETVSRLANQINATYFPDIGGYLQACNYADRGVSLTYYFGKVPISVDLRQTYFPATKKDGKPILNARGEEMCILGFNSVASHQEAILGDSFLRSAYVVFDLEKYEIALAQAVKSPQQKEDIEAIIDNIPRAQYASNYVAPVDEEPECTPEETEREKQQLLITADGEPINIDNPSNLEDSSHSLNSNPESEDEIDLSMVEGLAVASSAHRIITSIGLQLVLVVLPLFVQ</sequence>
<dbReference type="EMBL" id="HG937694">
    <property type="protein sequence ID" value="CDP37956.1"/>
    <property type="molecule type" value="Genomic_DNA"/>
</dbReference>
<evidence type="ECO:0000256" key="5">
    <source>
        <dbReference type="ARBA" id="ARBA00022750"/>
    </source>
</evidence>
<dbReference type="PhylomeDB" id="A0A060TFI1"/>
<accession>A0A060TFI1</accession>
<dbReference type="InterPro" id="IPR001969">
    <property type="entry name" value="Aspartic_peptidase_AS"/>
</dbReference>
<dbReference type="Gene3D" id="2.40.70.10">
    <property type="entry name" value="Acid Proteases"/>
    <property type="match status" value="2"/>
</dbReference>
<dbReference type="InterPro" id="IPR033121">
    <property type="entry name" value="PEPTIDASE_A1"/>
</dbReference>
<feature type="chain" id="PRO_5001587840" evidence="12">
    <location>
        <begin position="19"/>
        <end position="555"/>
    </location>
</feature>
<evidence type="ECO:0000256" key="7">
    <source>
        <dbReference type="ARBA" id="ARBA00023145"/>
    </source>
</evidence>
<evidence type="ECO:0000256" key="9">
    <source>
        <dbReference type="PIRSR" id="PIRSR601461-1"/>
    </source>
</evidence>
<evidence type="ECO:0000256" key="8">
    <source>
        <dbReference type="ARBA" id="ARBA00023180"/>
    </source>
</evidence>
<evidence type="ECO:0000256" key="2">
    <source>
        <dbReference type="ARBA" id="ARBA00022670"/>
    </source>
</evidence>
<dbReference type="GO" id="GO:0004190">
    <property type="term" value="F:aspartic-type endopeptidase activity"/>
    <property type="evidence" value="ECO:0007669"/>
    <property type="project" value="UniProtKB-KW"/>
</dbReference>
<name>A0A060TFI1_BLAAD</name>
<evidence type="ECO:0000256" key="6">
    <source>
        <dbReference type="ARBA" id="ARBA00022801"/>
    </source>
</evidence>
<keyword evidence="8" id="KW-0325">Glycoprotein</keyword>
<dbReference type="GO" id="GO:0031505">
    <property type="term" value="P:fungal-type cell wall organization"/>
    <property type="evidence" value="ECO:0007669"/>
    <property type="project" value="TreeGrafter"/>
</dbReference>
<keyword evidence="4 12" id="KW-0732">Signal</keyword>
<dbReference type="InterPro" id="IPR021109">
    <property type="entry name" value="Peptidase_aspartic_dom_sf"/>
</dbReference>
<dbReference type="GO" id="GO:0006508">
    <property type="term" value="P:proteolysis"/>
    <property type="evidence" value="ECO:0007669"/>
    <property type="project" value="UniProtKB-KW"/>
</dbReference>
<feature type="active site" evidence="9">
    <location>
        <position position="318"/>
    </location>
</feature>
<dbReference type="GO" id="GO:0009277">
    <property type="term" value="C:fungal-type cell wall"/>
    <property type="evidence" value="ECO:0007669"/>
    <property type="project" value="TreeGrafter"/>
</dbReference>
<dbReference type="AlphaFoldDB" id="A0A060TFI1"/>
<dbReference type="PANTHER" id="PTHR47965:SF12">
    <property type="entry name" value="ASPARTIC PROTEINASE 3-RELATED"/>
    <property type="match status" value="1"/>
</dbReference>
<evidence type="ECO:0000313" key="14">
    <source>
        <dbReference type="EMBL" id="CDP37956.1"/>
    </source>
</evidence>
<keyword evidence="3" id="KW-0165">Cleavage on pair of basic residues</keyword>
<protein>
    <submittedName>
        <fullName evidence="14">ARAD1D23562p</fullName>
    </submittedName>
</protein>
<feature type="active site" evidence="9">
    <location>
        <position position="99"/>
    </location>
</feature>
<evidence type="ECO:0000256" key="10">
    <source>
        <dbReference type="RuleBase" id="RU000454"/>
    </source>
</evidence>
<keyword evidence="2 10" id="KW-0645">Protease</keyword>
<dbReference type="CDD" id="cd05474">
    <property type="entry name" value="SAP_like"/>
    <property type="match status" value="1"/>
</dbReference>
<dbReference type="PROSITE" id="PS00141">
    <property type="entry name" value="ASP_PROTEASE"/>
    <property type="match status" value="1"/>
</dbReference>
<keyword evidence="5 10" id="KW-0064">Aspartyl protease</keyword>
<feature type="compositionally biased region" description="Polar residues" evidence="11">
    <location>
        <begin position="498"/>
        <end position="514"/>
    </location>
</feature>
<evidence type="ECO:0000256" key="12">
    <source>
        <dbReference type="SAM" id="SignalP"/>
    </source>
</evidence>